<dbReference type="AlphaFoldDB" id="A0A7J7YE04"/>
<organism evidence="4 5">
    <name type="scientific">Myotis myotis</name>
    <name type="common">Greater mouse-eared bat</name>
    <name type="synonym">Vespertilio myotis</name>
    <dbReference type="NCBI Taxonomy" id="51298"/>
    <lineage>
        <taxon>Eukaryota</taxon>
        <taxon>Metazoa</taxon>
        <taxon>Chordata</taxon>
        <taxon>Craniata</taxon>
        <taxon>Vertebrata</taxon>
        <taxon>Euteleostomi</taxon>
        <taxon>Mammalia</taxon>
        <taxon>Eutheria</taxon>
        <taxon>Laurasiatheria</taxon>
        <taxon>Chiroptera</taxon>
        <taxon>Yangochiroptera</taxon>
        <taxon>Vespertilionidae</taxon>
        <taxon>Myotis</taxon>
    </lineage>
</organism>
<dbReference type="SMART" id="SM00060">
    <property type="entry name" value="FN3"/>
    <property type="match status" value="3"/>
</dbReference>
<feature type="domain" description="Fibronectin type-III" evidence="3">
    <location>
        <begin position="100"/>
        <end position="197"/>
    </location>
</feature>
<comment type="caution">
    <text evidence="4">The sequence shown here is derived from an EMBL/GenBank/DDBJ whole genome shotgun (WGS) entry which is preliminary data.</text>
</comment>
<dbReference type="InterPro" id="IPR036116">
    <property type="entry name" value="FN3_sf"/>
</dbReference>
<name>A0A7J7YE04_MYOMY</name>
<gene>
    <name evidence="4" type="ORF">mMyoMyo1_011107</name>
</gene>
<evidence type="ECO:0000313" key="4">
    <source>
        <dbReference type="EMBL" id="KAF6360149.1"/>
    </source>
</evidence>
<dbReference type="PANTHER" id="PTHR46957:SF6">
    <property type="entry name" value="PROTEIN-TYROSINE-PHOSPHATASE"/>
    <property type="match status" value="1"/>
</dbReference>
<dbReference type="InterPro" id="IPR050713">
    <property type="entry name" value="RTP_Phos/Ushers"/>
</dbReference>
<keyword evidence="5" id="KW-1185">Reference proteome</keyword>
<dbReference type="EMBL" id="JABWUV010000004">
    <property type="protein sequence ID" value="KAF6360149.1"/>
    <property type="molecule type" value="Genomic_DNA"/>
</dbReference>
<evidence type="ECO:0000259" key="3">
    <source>
        <dbReference type="PROSITE" id="PS50853"/>
    </source>
</evidence>
<dbReference type="InterPro" id="IPR003961">
    <property type="entry name" value="FN3_dom"/>
</dbReference>
<dbReference type="InterPro" id="IPR013783">
    <property type="entry name" value="Ig-like_fold"/>
</dbReference>
<proteinExistence type="predicted"/>
<dbReference type="GO" id="GO:0016020">
    <property type="term" value="C:membrane"/>
    <property type="evidence" value="ECO:0007669"/>
    <property type="project" value="UniProtKB-SubCell"/>
</dbReference>
<evidence type="ECO:0000256" key="2">
    <source>
        <dbReference type="SAM" id="MobiDB-lite"/>
    </source>
</evidence>
<evidence type="ECO:0000256" key="1">
    <source>
        <dbReference type="ARBA" id="ARBA00004479"/>
    </source>
</evidence>
<dbReference type="Pfam" id="PF00041">
    <property type="entry name" value="fn3"/>
    <property type="match status" value="1"/>
</dbReference>
<accession>A0A7J7YE04</accession>
<dbReference type="FunFam" id="2.60.40.10:FF:000082">
    <property type="entry name" value="receptor-type tyrosine-protein phosphatase delta isoform X2"/>
    <property type="match status" value="1"/>
</dbReference>
<dbReference type="PROSITE" id="PS50853">
    <property type="entry name" value="FN3"/>
    <property type="match status" value="1"/>
</dbReference>
<protein>
    <recommendedName>
        <fullName evidence="3">Fibronectin type-III domain-containing protein</fullName>
    </recommendedName>
</protein>
<feature type="region of interest" description="Disordered" evidence="2">
    <location>
        <begin position="179"/>
        <end position="204"/>
    </location>
</feature>
<dbReference type="CDD" id="cd00063">
    <property type="entry name" value="FN3"/>
    <property type="match status" value="5"/>
</dbReference>
<comment type="subcellular location">
    <subcellularLocation>
        <location evidence="1">Membrane</location>
        <topology evidence="1">Single-pass type I membrane protein</topology>
    </subcellularLocation>
</comment>
<dbReference type="SUPFAM" id="SSF49265">
    <property type="entry name" value="Fibronectin type III"/>
    <property type="match status" value="3"/>
</dbReference>
<evidence type="ECO:0000313" key="5">
    <source>
        <dbReference type="Proteomes" id="UP000527355"/>
    </source>
</evidence>
<dbReference type="Proteomes" id="UP000527355">
    <property type="component" value="Unassembled WGS sequence"/>
</dbReference>
<dbReference type="PANTHER" id="PTHR46957">
    <property type="entry name" value="CYTOKINE RECEPTOR"/>
    <property type="match status" value="1"/>
</dbReference>
<dbReference type="Gene3D" id="2.60.40.10">
    <property type="entry name" value="Immunoglobulins"/>
    <property type="match status" value="5"/>
</dbReference>
<reference evidence="4 5" key="1">
    <citation type="journal article" date="2020" name="Nature">
        <title>Six reference-quality genomes reveal evolution of bat adaptations.</title>
        <authorList>
            <person name="Jebb D."/>
            <person name="Huang Z."/>
            <person name="Pippel M."/>
            <person name="Hughes G.M."/>
            <person name="Lavrichenko K."/>
            <person name="Devanna P."/>
            <person name="Winkler S."/>
            <person name="Jermiin L.S."/>
            <person name="Skirmuntt E.C."/>
            <person name="Katzourakis A."/>
            <person name="Burkitt-Gray L."/>
            <person name="Ray D.A."/>
            <person name="Sullivan K.A.M."/>
            <person name="Roscito J.G."/>
            <person name="Kirilenko B.M."/>
            <person name="Davalos L.M."/>
            <person name="Corthals A.P."/>
            <person name="Power M.L."/>
            <person name="Jones G."/>
            <person name="Ransome R.D."/>
            <person name="Dechmann D.K.N."/>
            <person name="Locatelli A.G."/>
            <person name="Puechmaille S.J."/>
            <person name="Fedrigo O."/>
            <person name="Jarvis E.D."/>
            <person name="Hiller M."/>
            <person name="Vernes S.C."/>
            <person name="Myers E.W."/>
            <person name="Teeling E.C."/>
        </authorList>
    </citation>
    <scope>NUCLEOTIDE SEQUENCE [LARGE SCALE GENOMIC DNA]</scope>
    <source>
        <strain evidence="4">MMyoMyo1</strain>
        <tissue evidence="4">Flight muscle</tissue>
    </source>
</reference>
<sequence length="348" mass="38408">MEPEHPVGNWQKHNVDGSLLTTVGSLLEDETYTVRMLAFTSVGDGPLSDPIQESIVKYELLFREGDHGREVGRTFDPATAFVVDDLKPNTEYAFRLAARSPQGLGALTSVVRQRILHWRPPPLETHNRALVSYSVRYRPLGSEDPQPKEMNGIPPTTTQILLEALDKWTEYRITTVAHTEVGPGPESSPMVSRTDENVPNAPPRKIRGYQAHYVRMEGAEARGPPRIKDIMLADAQEMVITNLQLVTTYSITVTANTMKGDGARSKPKVVVTKGAVLGYRLQFGREDSSPLATLEFLPTEDHYTASGVHKGATYVFRLAARSRGGLGKEAAEVLSIPEDTPCGHRQIL</sequence>